<keyword evidence="3" id="KW-1185">Reference proteome</keyword>
<name>A0A8T0RTS4_PANVG</name>
<organism evidence="2 3">
    <name type="scientific">Panicum virgatum</name>
    <name type="common">Blackwell switchgrass</name>
    <dbReference type="NCBI Taxonomy" id="38727"/>
    <lineage>
        <taxon>Eukaryota</taxon>
        <taxon>Viridiplantae</taxon>
        <taxon>Streptophyta</taxon>
        <taxon>Embryophyta</taxon>
        <taxon>Tracheophyta</taxon>
        <taxon>Spermatophyta</taxon>
        <taxon>Magnoliopsida</taxon>
        <taxon>Liliopsida</taxon>
        <taxon>Poales</taxon>
        <taxon>Poaceae</taxon>
        <taxon>PACMAD clade</taxon>
        <taxon>Panicoideae</taxon>
        <taxon>Panicodae</taxon>
        <taxon>Paniceae</taxon>
        <taxon>Panicinae</taxon>
        <taxon>Panicum</taxon>
        <taxon>Panicum sect. Hiantes</taxon>
    </lineage>
</organism>
<evidence type="ECO:0000256" key="1">
    <source>
        <dbReference type="SAM" id="MobiDB-lite"/>
    </source>
</evidence>
<dbReference type="AlphaFoldDB" id="A0A8T0RTS4"/>
<evidence type="ECO:0000313" key="2">
    <source>
        <dbReference type="EMBL" id="KAG2588800.1"/>
    </source>
</evidence>
<reference evidence="2" key="1">
    <citation type="submission" date="2020-05" db="EMBL/GenBank/DDBJ databases">
        <title>WGS assembly of Panicum virgatum.</title>
        <authorList>
            <person name="Lovell J.T."/>
            <person name="Jenkins J."/>
            <person name="Shu S."/>
            <person name="Juenger T.E."/>
            <person name="Schmutz J."/>
        </authorList>
    </citation>
    <scope>NUCLEOTIDE SEQUENCE</scope>
    <source>
        <strain evidence="2">AP13</strain>
    </source>
</reference>
<feature type="region of interest" description="Disordered" evidence="1">
    <location>
        <begin position="1"/>
        <end position="30"/>
    </location>
</feature>
<proteinExistence type="predicted"/>
<feature type="compositionally biased region" description="Low complexity" evidence="1">
    <location>
        <begin position="1"/>
        <end position="21"/>
    </location>
</feature>
<gene>
    <name evidence="2" type="ORF">PVAP13_5NG224705</name>
</gene>
<evidence type="ECO:0000313" key="3">
    <source>
        <dbReference type="Proteomes" id="UP000823388"/>
    </source>
</evidence>
<dbReference type="Proteomes" id="UP000823388">
    <property type="component" value="Chromosome 5N"/>
</dbReference>
<accession>A0A8T0RTS4</accession>
<dbReference type="EMBL" id="CM029046">
    <property type="protein sequence ID" value="KAG2588800.1"/>
    <property type="molecule type" value="Genomic_DNA"/>
</dbReference>
<sequence length="107" mass="11769">MGRQRPAGAARPRRAAPPLRGVGRRHARNAPSPWLACTSRTSANTLYIAEEDVNHFHSDGYALFETGVDQELCIYKIKQGEVKDSFIDQTIGGRSFIGDIGQSYSFG</sequence>
<protein>
    <submittedName>
        <fullName evidence="2">Uncharacterized protein</fullName>
    </submittedName>
</protein>
<comment type="caution">
    <text evidence="2">The sequence shown here is derived from an EMBL/GenBank/DDBJ whole genome shotgun (WGS) entry which is preliminary data.</text>
</comment>